<dbReference type="AlphaFoldDB" id="A0A5B8L1N8"/>
<dbReference type="GO" id="GO:0004197">
    <property type="term" value="F:cysteine-type endopeptidase activity"/>
    <property type="evidence" value="ECO:0007669"/>
    <property type="project" value="InterPro"/>
</dbReference>
<dbReference type="InterPro" id="IPR001309">
    <property type="entry name" value="Pept_C14_p20"/>
</dbReference>
<keyword evidence="1" id="KW-0732">Signal</keyword>
<evidence type="ECO:0000313" key="3">
    <source>
        <dbReference type="EMBL" id="QDZ01723.2"/>
    </source>
</evidence>
<sequence length="753" mass="80767">MSKSAIGLLGAVCCAVLFIASPAGAAGRVALVIGNQAYENLTPLANPGRDAGRLAELLAANGFEVMSCDGERAGCFDLDRSAMTDAIEDFGFAARDAEVALFFYAGHGMQTGDGNVIAPVNMELACDMLAARRGTMLDDVLNEMAGAREKIVILDACRNDPLKAQRCATRGARPLSFGSFAVPDSVSRFLLLSSTQNGQVAQDGLPGGHSPFAESLIQWMEQAPQARFGELFDRVSKQVIKETAAANFTQVPEMLIRGGAPEACLGGGDCAASAEAIALRAEVEALEAENARNQDYEEIVVALLRNAGYDDPQTLSDGERRRVFAEIMAASRALAERGAEGEAALAALREGDDSGAEAIFRRDLADGPVADPEAGSPQPAASLLHLAAIARLTDTGRAVELYQQAVAIDPDNLETLIALAETSLAAGKREQARQAYERAAVLVEQDRGTAEQQVWATEGLADMEWADGRSLTALELYLKANAAARRGSAQEPDNTGLKRGILVTRYNIGHLKMDSGDIDGALEAFRDGLAVAEALAAEHPFDPRWAFDIGRGHERIGRALQRRGDLDAALAEYEKKHAVMTRVAAAFPDHPVWQRDLALADEFLGDIATAKGDHAGAARHYRASLQRMIPVRDANPGHTGHQRFTAVTHLALGDALYKTGAVAEAVENYRAGMAVSRKLAATDPGNAQWRWDLFRAHQRLASSQPPGAEWHAKALQTIERLEADGLLAEHNRKWIGITRQRLEETREAESGSR</sequence>
<gene>
    <name evidence="3" type="ORF">FQ775_15840</name>
</gene>
<dbReference type="RefSeq" id="WP_167813046.1">
    <property type="nucleotide sequence ID" value="NZ_CP042301.2"/>
</dbReference>
<feature type="chain" id="PRO_5026306814" evidence="1">
    <location>
        <begin position="26"/>
        <end position="753"/>
    </location>
</feature>
<dbReference type="PROSITE" id="PS50208">
    <property type="entry name" value="CASPASE_P20"/>
    <property type="match status" value="1"/>
</dbReference>
<dbReference type="SMART" id="SM00028">
    <property type="entry name" value="TPR"/>
    <property type="match status" value="5"/>
</dbReference>
<dbReference type="Pfam" id="PF00656">
    <property type="entry name" value="Peptidase_C14"/>
    <property type="match status" value="1"/>
</dbReference>
<dbReference type="Proteomes" id="UP000321389">
    <property type="component" value="Chromosome"/>
</dbReference>
<dbReference type="SUPFAM" id="SSF48452">
    <property type="entry name" value="TPR-like"/>
    <property type="match status" value="2"/>
</dbReference>
<dbReference type="Pfam" id="PF14559">
    <property type="entry name" value="TPR_19"/>
    <property type="match status" value="1"/>
</dbReference>
<dbReference type="Gene3D" id="3.40.50.1460">
    <property type="match status" value="1"/>
</dbReference>
<dbReference type="KEGG" id="niy:FQ775_15840"/>
<evidence type="ECO:0000259" key="2">
    <source>
        <dbReference type="PROSITE" id="PS50208"/>
    </source>
</evidence>
<protein>
    <submittedName>
        <fullName evidence="3">Tetratricopeptide repeat protein</fullName>
    </submittedName>
</protein>
<evidence type="ECO:0000256" key="1">
    <source>
        <dbReference type="SAM" id="SignalP"/>
    </source>
</evidence>
<dbReference type="InterPro" id="IPR052039">
    <property type="entry name" value="Caspase-related_regulators"/>
</dbReference>
<proteinExistence type="predicted"/>
<dbReference type="InterPro" id="IPR011990">
    <property type="entry name" value="TPR-like_helical_dom_sf"/>
</dbReference>
<feature type="domain" description="Caspase family p20" evidence="2">
    <location>
        <begin position="26"/>
        <end position="161"/>
    </location>
</feature>
<dbReference type="InterPro" id="IPR011600">
    <property type="entry name" value="Pept_C14_caspase"/>
</dbReference>
<feature type="signal peptide" evidence="1">
    <location>
        <begin position="1"/>
        <end position="25"/>
    </location>
</feature>
<evidence type="ECO:0000313" key="4">
    <source>
        <dbReference type="Proteomes" id="UP000321389"/>
    </source>
</evidence>
<dbReference type="InterPro" id="IPR019734">
    <property type="entry name" value="TPR_rpt"/>
</dbReference>
<organism evidence="3 4">
    <name type="scientific">Nitratireductor mangrovi</name>
    <dbReference type="NCBI Taxonomy" id="2599600"/>
    <lineage>
        <taxon>Bacteria</taxon>
        <taxon>Pseudomonadati</taxon>
        <taxon>Pseudomonadota</taxon>
        <taxon>Alphaproteobacteria</taxon>
        <taxon>Hyphomicrobiales</taxon>
        <taxon>Phyllobacteriaceae</taxon>
        <taxon>Nitratireductor</taxon>
    </lineage>
</organism>
<dbReference type="PANTHER" id="PTHR22576">
    <property type="entry name" value="MUCOSA ASSOCIATED LYMPHOID TISSUE LYMPHOMA TRANSLOCATION PROTEIN 1/PARACASPASE"/>
    <property type="match status" value="1"/>
</dbReference>
<name>A0A5B8L1N8_9HYPH</name>
<accession>A0A5B8L1N8</accession>
<dbReference type="EMBL" id="CP042301">
    <property type="protein sequence ID" value="QDZ01723.2"/>
    <property type="molecule type" value="Genomic_DNA"/>
</dbReference>
<reference evidence="3" key="1">
    <citation type="submission" date="2020-04" db="EMBL/GenBank/DDBJ databases">
        <title>Nitratireductor sp. nov. isolated from mangrove soil.</title>
        <authorList>
            <person name="Ye Y."/>
        </authorList>
    </citation>
    <scope>NUCLEOTIDE SEQUENCE</scope>
    <source>
        <strain evidence="3">SY7</strain>
    </source>
</reference>
<dbReference type="Gene3D" id="1.25.40.10">
    <property type="entry name" value="Tetratricopeptide repeat domain"/>
    <property type="match status" value="3"/>
</dbReference>
<dbReference type="SUPFAM" id="SSF52129">
    <property type="entry name" value="Caspase-like"/>
    <property type="match status" value="1"/>
</dbReference>
<dbReference type="GO" id="GO:0006508">
    <property type="term" value="P:proteolysis"/>
    <property type="evidence" value="ECO:0007669"/>
    <property type="project" value="InterPro"/>
</dbReference>
<dbReference type="InterPro" id="IPR029030">
    <property type="entry name" value="Caspase-like_dom_sf"/>
</dbReference>
<keyword evidence="4" id="KW-1185">Reference proteome</keyword>
<dbReference type="PANTHER" id="PTHR22576:SF37">
    <property type="entry name" value="MUCOSA-ASSOCIATED LYMPHOID TISSUE LYMPHOMA TRANSLOCATION PROTEIN 1"/>
    <property type="match status" value="1"/>
</dbReference>